<dbReference type="PANTHER" id="PTHR30136">
    <property type="entry name" value="HELIX-TURN-HELIX TRANSCRIPTIONAL REGULATOR, ICLR FAMILY"/>
    <property type="match status" value="1"/>
</dbReference>
<dbReference type="SMART" id="SM00346">
    <property type="entry name" value="HTH_ICLR"/>
    <property type="match status" value="1"/>
</dbReference>
<proteinExistence type="predicted"/>
<dbReference type="PROSITE" id="PS51078">
    <property type="entry name" value="ICLR_ED"/>
    <property type="match status" value="1"/>
</dbReference>
<feature type="domain" description="HTH iclR-type" evidence="4">
    <location>
        <begin position="18"/>
        <end position="79"/>
    </location>
</feature>
<evidence type="ECO:0000256" key="1">
    <source>
        <dbReference type="ARBA" id="ARBA00023015"/>
    </source>
</evidence>
<reference evidence="6 7" key="1">
    <citation type="submission" date="2017-02" db="EMBL/GenBank/DDBJ databases">
        <title>Draft Genome Sequence of Streptomyces tsukubaensis F601, a Producer of the immunosuppressant tacrolimus FK506.</title>
        <authorList>
            <person name="Zong G."/>
            <person name="Zhong C."/>
            <person name="Fu J."/>
            <person name="Qin R."/>
            <person name="Cao G."/>
        </authorList>
    </citation>
    <scope>NUCLEOTIDE SEQUENCE [LARGE SCALE GENOMIC DNA]</scope>
    <source>
        <strain evidence="6 7">F601</strain>
    </source>
</reference>
<dbReference type="InterPro" id="IPR036390">
    <property type="entry name" value="WH_DNA-bd_sf"/>
</dbReference>
<keyword evidence="3" id="KW-0804">Transcription</keyword>
<evidence type="ECO:0008006" key="8">
    <source>
        <dbReference type="Google" id="ProtNLM"/>
    </source>
</evidence>
<dbReference type="PROSITE" id="PS51077">
    <property type="entry name" value="HTH_ICLR"/>
    <property type="match status" value="1"/>
</dbReference>
<evidence type="ECO:0000259" key="5">
    <source>
        <dbReference type="PROSITE" id="PS51078"/>
    </source>
</evidence>
<name>A0A1V4A0T3_9ACTN</name>
<dbReference type="SUPFAM" id="SSF55781">
    <property type="entry name" value="GAF domain-like"/>
    <property type="match status" value="1"/>
</dbReference>
<dbReference type="SUPFAM" id="SSF46785">
    <property type="entry name" value="Winged helix' DNA-binding domain"/>
    <property type="match status" value="1"/>
</dbReference>
<feature type="domain" description="IclR-ED" evidence="5">
    <location>
        <begin position="80"/>
        <end position="259"/>
    </location>
</feature>
<keyword evidence="2" id="KW-0238">DNA-binding</keyword>
<comment type="caution">
    <text evidence="6">The sequence shown here is derived from an EMBL/GenBank/DDBJ whole genome shotgun (WGS) entry which is preliminary data.</text>
</comment>
<dbReference type="OrthoDB" id="8479143at2"/>
<dbReference type="GO" id="GO:0003677">
    <property type="term" value="F:DNA binding"/>
    <property type="evidence" value="ECO:0007669"/>
    <property type="project" value="UniProtKB-KW"/>
</dbReference>
<evidence type="ECO:0000256" key="2">
    <source>
        <dbReference type="ARBA" id="ARBA00023125"/>
    </source>
</evidence>
<dbReference type="Proteomes" id="UP000190539">
    <property type="component" value="Unassembled WGS sequence"/>
</dbReference>
<dbReference type="AlphaFoldDB" id="A0A1V4A0T3"/>
<evidence type="ECO:0000256" key="3">
    <source>
        <dbReference type="ARBA" id="ARBA00023163"/>
    </source>
</evidence>
<dbReference type="PANTHER" id="PTHR30136:SF24">
    <property type="entry name" value="HTH-TYPE TRANSCRIPTIONAL REPRESSOR ALLR"/>
    <property type="match status" value="1"/>
</dbReference>
<dbReference type="Pfam" id="PF01614">
    <property type="entry name" value="IclR_C"/>
    <property type="match status" value="1"/>
</dbReference>
<dbReference type="InterPro" id="IPR014757">
    <property type="entry name" value="Tscrpt_reg_IclR_C"/>
</dbReference>
<dbReference type="InterPro" id="IPR005471">
    <property type="entry name" value="Tscrpt_reg_IclR_N"/>
</dbReference>
<dbReference type="Gene3D" id="3.30.450.40">
    <property type="match status" value="1"/>
</dbReference>
<dbReference type="GO" id="GO:0003700">
    <property type="term" value="F:DNA-binding transcription factor activity"/>
    <property type="evidence" value="ECO:0007669"/>
    <property type="project" value="TreeGrafter"/>
</dbReference>
<accession>A0A1V4A0T3</accession>
<dbReference type="InterPro" id="IPR036388">
    <property type="entry name" value="WH-like_DNA-bd_sf"/>
</dbReference>
<evidence type="ECO:0000259" key="4">
    <source>
        <dbReference type="PROSITE" id="PS51077"/>
    </source>
</evidence>
<sequence>MDSDRAVAGTEITGVSGSNSVAKALRVLDALAQPDAPHRLGEIAERSGVPKASAHRILGTLVAEGYAVPDGEGRYGIGGSLQAMAARVLSEDTVGIGAVLRTLQQRLGQTVHLAVLNGDHATYTHKVDPDRAYRIATEVGMRLPLHATAAGKALLAHLPAEEASALLDTVALTARTARTVTGRAELDHELRGVRADGFAVDYEEHEQSICSLAAPVLDSGGYPVGAVSVSALTFLVTREQLPSFADAVRQAAADVARRL</sequence>
<keyword evidence="1" id="KW-0805">Transcription regulation</keyword>
<evidence type="ECO:0000313" key="6">
    <source>
        <dbReference type="EMBL" id="OON71896.1"/>
    </source>
</evidence>
<dbReference type="InterPro" id="IPR050707">
    <property type="entry name" value="HTH_MetabolicPath_Reg"/>
</dbReference>
<protein>
    <recommendedName>
        <fullName evidence="8">IclR family transcriptional regulator</fullName>
    </recommendedName>
</protein>
<dbReference type="STRING" id="83656.B1H18_32105"/>
<keyword evidence="7" id="KW-1185">Reference proteome</keyword>
<dbReference type="GO" id="GO:0045892">
    <property type="term" value="P:negative regulation of DNA-templated transcription"/>
    <property type="evidence" value="ECO:0007669"/>
    <property type="project" value="TreeGrafter"/>
</dbReference>
<dbReference type="EMBL" id="MVFC01000046">
    <property type="protein sequence ID" value="OON71896.1"/>
    <property type="molecule type" value="Genomic_DNA"/>
</dbReference>
<organism evidence="6 7">
    <name type="scientific">Streptomyces tsukubensis</name>
    <dbReference type="NCBI Taxonomy" id="83656"/>
    <lineage>
        <taxon>Bacteria</taxon>
        <taxon>Bacillati</taxon>
        <taxon>Actinomycetota</taxon>
        <taxon>Actinomycetes</taxon>
        <taxon>Kitasatosporales</taxon>
        <taxon>Streptomycetaceae</taxon>
        <taxon>Streptomyces</taxon>
    </lineage>
</organism>
<evidence type="ECO:0000313" key="7">
    <source>
        <dbReference type="Proteomes" id="UP000190539"/>
    </source>
</evidence>
<dbReference type="Gene3D" id="1.10.10.10">
    <property type="entry name" value="Winged helix-like DNA-binding domain superfamily/Winged helix DNA-binding domain"/>
    <property type="match status" value="1"/>
</dbReference>
<gene>
    <name evidence="6" type="ORF">B1H18_32105</name>
</gene>
<dbReference type="Pfam" id="PF09339">
    <property type="entry name" value="HTH_IclR"/>
    <property type="match status" value="1"/>
</dbReference>
<dbReference type="InterPro" id="IPR029016">
    <property type="entry name" value="GAF-like_dom_sf"/>
</dbReference>